<organism evidence="1 2">
    <name type="scientific">Pholiota conissans</name>
    <dbReference type="NCBI Taxonomy" id="109636"/>
    <lineage>
        <taxon>Eukaryota</taxon>
        <taxon>Fungi</taxon>
        <taxon>Dikarya</taxon>
        <taxon>Basidiomycota</taxon>
        <taxon>Agaricomycotina</taxon>
        <taxon>Agaricomycetes</taxon>
        <taxon>Agaricomycetidae</taxon>
        <taxon>Agaricales</taxon>
        <taxon>Agaricineae</taxon>
        <taxon>Strophariaceae</taxon>
        <taxon>Pholiota</taxon>
    </lineage>
</organism>
<gene>
    <name evidence="1" type="ORF">BDN70DRAFT_996328</name>
</gene>
<sequence>MPSPLISKKVLQETAKKAGTEFVRSLERGAKSAFQILNDFEGHWTPGSPYSMVLHTRSWVYYKGVSTMIPISILGQEPLPDGYRIELQRRGWRTSTFGWGAGSVMGGKLGKAFNVTPEKRGQWDLDIDSERQHKIDKDIRRFLSQADAPRHHLVLETDYIRIPVASGDGYFRLVVYSSASSHSPVASSPVFRVASLTTEPAKLRGASSSTLVPELFFKSASSTVIGAAPTLNMIERMSAKRLANSAMNMLPSSSAPSVDGSGGRVRFNLESIGYRTPRDLKEDKRLGRGGTAFKRF</sequence>
<dbReference type="EMBL" id="MU155327">
    <property type="protein sequence ID" value="KAF9475566.1"/>
    <property type="molecule type" value="Genomic_DNA"/>
</dbReference>
<name>A0A9P6CQ99_9AGAR</name>
<keyword evidence="2" id="KW-1185">Reference proteome</keyword>
<comment type="caution">
    <text evidence="1">The sequence shown here is derived from an EMBL/GenBank/DDBJ whole genome shotgun (WGS) entry which is preliminary data.</text>
</comment>
<accession>A0A9P6CQ99</accession>
<reference evidence="1" key="1">
    <citation type="submission" date="2020-11" db="EMBL/GenBank/DDBJ databases">
        <authorList>
            <consortium name="DOE Joint Genome Institute"/>
            <person name="Ahrendt S."/>
            <person name="Riley R."/>
            <person name="Andreopoulos W."/>
            <person name="Labutti K."/>
            <person name="Pangilinan J."/>
            <person name="Ruiz-Duenas F.J."/>
            <person name="Barrasa J.M."/>
            <person name="Sanchez-Garcia M."/>
            <person name="Camarero S."/>
            <person name="Miyauchi S."/>
            <person name="Serrano A."/>
            <person name="Linde D."/>
            <person name="Babiker R."/>
            <person name="Drula E."/>
            <person name="Ayuso-Fernandez I."/>
            <person name="Pacheco R."/>
            <person name="Padilla G."/>
            <person name="Ferreira P."/>
            <person name="Barriuso J."/>
            <person name="Kellner H."/>
            <person name="Castanera R."/>
            <person name="Alfaro M."/>
            <person name="Ramirez L."/>
            <person name="Pisabarro A.G."/>
            <person name="Kuo A."/>
            <person name="Tritt A."/>
            <person name="Lipzen A."/>
            <person name="He G."/>
            <person name="Yan M."/>
            <person name="Ng V."/>
            <person name="Cullen D."/>
            <person name="Martin F."/>
            <person name="Rosso M.-N."/>
            <person name="Henrissat B."/>
            <person name="Hibbett D."/>
            <person name="Martinez A.T."/>
            <person name="Grigoriev I.V."/>
        </authorList>
    </citation>
    <scope>NUCLEOTIDE SEQUENCE</scope>
    <source>
        <strain evidence="1">CIRM-BRFM 674</strain>
    </source>
</reference>
<dbReference type="OrthoDB" id="276388at2759"/>
<protein>
    <submittedName>
        <fullName evidence="1">Uncharacterized protein</fullName>
    </submittedName>
</protein>
<evidence type="ECO:0000313" key="1">
    <source>
        <dbReference type="EMBL" id="KAF9475566.1"/>
    </source>
</evidence>
<proteinExistence type="predicted"/>
<dbReference type="AlphaFoldDB" id="A0A9P6CQ99"/>
<dbReference type="Proteomes" id="UP000807469">
    <property type="component" value="Unassembled WGS sequence"/>
</dbReference>
<evidence type="ECO:0000313" key="2">
    <source>
        <dbReference type="Proteomes" id="UP000807469"/>
    </source>
</evidence>